<keyword evidence="3" id="KW-1185">Reference proteome</keyword>
<evidence type="ECO:0000313" key="2">
    <source>
        <dbReference type="EMBL" id="KAF2740314.1"/>
    </source>
</evidence>
<dbReference type="InterPro" id="IPR045632">
    <property type="entry name" value="DUF6314"/>
</dbReference>
<reference evidence="2" key="1">
    <citation type="journal article" date="2020" name="Stud. Mycol.">
        <title>101 Dothideomycetes genomes: a test case for predicting lifestyles and emergence of pathogens.</title>
        <authorList>
            <person name="Haridas S."/>
            <person name="Albert R."/>
            <person name="Binder M."/>
            <person name="Bloem J."/>
            <person name="Labutti K."/>
            <person name="Salamov A."/>
            <person name="Andreopoulos B."/>
            <person name="Baker S."/>
            <person name="Barry K."/>
            <person name="Bills G."/>
            <person name="Bluhm B."/>
            <person name="Cannon C."/>
            <person name="Castanera R."/>
            <person name="Culley D."/>
            <person name="Daum C."/>
            <person name="Ezra D."/>
            <person name="Gonzalez J."/>
            <person name="Henrissat B."/>
            <person name="Kuo A."/>
            <person name="Liang C."/>
            <person name="Lipzen A."/>
            <person name="Lutzoni F."/>
            <person name="Magnuson J."/>
            <person name="Mondo S."/>
            <person name="Nolan M."/>
            <person name="Ohm R."/>
            <person name="Pangilinan J."/>
            <person name="Park H.-J."/>
            <person name="Ramirez L."/>
            <person name="Alfaro M."/>
            <person name="Sun H."/>
            <person name="Tritt A."/>
            <person name="Yoshinaga Y."/>
            <person name="Zwiers L.-H."/>
            <person name="Turgeon B."/>
            <person name="Goodwin S."/>
            <person name="Spatafora J."/>
            <person name="Crous P."/>
            <person name="Grigoriev I."/>
        </authorList>
    </citation>
    <scope>NUCLEOTIDE SEQUENCE</scope>
    <source>
        <strain evidence="2">CBS 125425</strain>
    </source>
</reference>
<comment type="caution">
    <text evidence="2">The sequence shown here is derived from an EMBL/GenBank/DDBJ whole genome shotgun (WGS) entry which is preliminary data.</text>
</comment>
<accession>A0A9P4RBN9</accession>
<gene>
    <name evidence="2" type="ORF">EJ04DRAFT_507872</name>
</gene>
<dbReference type="OrthoDB" id="66881at2759"/>
<sequence>MGFVGFYEGPYWGVLEMQSRLIAQKLVGEDLPDHFGQVEQIQKDLRDAMRKRENNIPQFWMGDYVGLVDEIARNLNIERTDQPFDGQKGPTLPSRYCGAGTDTDEAAKVVQEVRVLLHDAQSKSRFVPAAAFRAMQGGWKLERKIDSRNKSSPGGTLKGTAHFHPRFPTDPKYTAEYLYIEEGTFTMDTGLSFPATRRYVYRYDETNDDISAWFVEGDQVTVERLFNRLHFEPPNDKSKGWLAKGSHWCDPDQYESSCEFRFRGASLPMFGITHTSRGPNKDYTMESWYTKPTGP</sequence>
<protein>
    <recommendedName>
        <fullName evidence="1">DUF6314 domain-containing protein</fullName>
    </recommendedName>
</protein>
<feature type="domain" description="DUF6314" evidence="1">
    <location>
        <begin position="135"/>
        <end position="291"/>
    </location>
</feature>
<dbReference type="Pfam" id="PF19834">
    <property type="entry name" value="DUF6314"/>
    <property type="match status" value="1"/>
</dbReference>
<organism evidence="2 3">
    <name type="scientific">Polyplosphaeria fusca</name>
    <dbReference type="NCBI Taxonomy" id="682080"/>
    <lineage>
        <taxon>Eukaryota</taxon>
        <taxon>Fungi</taxon>
        <taxon>Dikarya</taxon>
        <taxon>Ascomycota</taxon>
        <taxon>Pezizomycotina</taxon>
        <taxon>Dothideomycetes</taxon>
        <taxon>Pleosporomycetidae</taxon>
        <taxon>Pleosporales</taxon>
        <taxon>Tetraplosphaeriaceae</taxon>
        <taxon>Polyplosphaeria</taxon>
    </lineage>
</organism>
<dbReference type="AlphaFoldDB" id="A0A9P4RBN9"/>
<evidence type="ECO:0000313" key="3">
    <source>
        <dbReference type="Proteomes" id="UP000799444"/>
    </source>
</evidence>
<proteinExistence type="predicted"/>
<name>A0A9P4RBN9_9PLEO</name>
<evidence type="ECO:0000259" key="1">
    <source>
        <dbReference type="Pfam" id="PF19834"/>
    </source>
</evidence>
<dbReference type="Proteomes" id="UP000799444">
    <property type="component" value="Unassembled WGS sequence"/>
</dbReference>
<dbReference type="EMBL" id="ML996100">
    <property type="protein sequence ID" value="KAF2740314.1"/>
    <property type="molecule type" value="Genomic_DNA"/>
</dbReference>